<dbReference type="PANTHER" id="PTHR47235:SF1">
    <property type="entry name" value="BLR6548 PROTEIN"/>
    <property type="match status" value="1"/>
</dbReference>
<reference evidence="4 5" key="1">
    <citation type="submission" date="2020-02" db="EMBL/GenBank/DDBJ databases">
        <authorList>
            <person name="Kim M.K."/>
        </authorList>
    </citation>
    <scope>NUCLEOTIDE SEQUENCE [LARGE SCALE GENOMIC DNA]</scope>
    <source>
        <strain evidence="4 5">17J57-3</strain>
    </source>
</reference>
<dbReference type="Gene3D" id="3.40.50.2300">
    <property type="match status" value="2"/>
</dbReference>
<dbReference type="InterPro" id="IPR028081">
    <property type="entry name" value="Leu-bd"/>
</dbReference>
<sequence>MAVLTACLSFTAAGASEIRIGFVNGITGPISETAKELETLTAGYLEMVNAQGGVHGKRLKLVVRDDGYNPARTATLTEELVEKEKIVGLVNSAGTAPTLSVIKSGVLSRNRVPLVGVFSGADAIRGPGSEEIYHTRPTYGQEIRKIAQLASTLGLKRIAVLYQDDAFGQGILKRLEDSEKEFGLQVMAKVAYKPGTKDFAAQARSVESVSPQAIFLMGVPDSTYQFMKAYDAPAGAAQIYALSFVTPKLLADTAGDAKARGIGISQVVPNPNSATIPLIKEFRTFLNTPYGKGITPSPVTLEGFLNIRLLLDAIRMAGPQPTGEKVLQALSGMQRYSVGGFQVDFADGNRNGSNFIDIAVVGRNARLQY</sequence>
<accession>A0A6B3SSP7</accession>
<dbReference type="SUPFAM" id="SSF53822">
    <property type="entry name" value="Periplasmic binding protein-like I"/>
    <property type="match status" value="1"/>
</dbReference>
<keyword evidence="2" id="KW-0732">Signal</keyword>
<keyword evidence="5" id="KW-1185">Reference proteome</keyword>
<comment type="caution">
    <text evidence="4">The sequence shown here is derived from an EMBL/GenBank/DDBJ whole genome shotgun (WGS) entry which is preliminary data.</text>
</comment>
<dbReference type="Proteomes" id="UP000482155">
    <property type="component" value="Unassembled WGS sequence"/>
</dbReference>
<comment type="similarity">
    <text evidence="1">Belongs to the leucine-binding protein family.</text>
</comment>
<gene>
    <name evidence="4" type="ORF">G3574_21620</name>
</gene>
<dbReference type="Pfam" id="PF13458">
    <property type="entry name" value="Peripla_BP_6"/>
    <property type="match status" value="1"/>
</dbReference>
<evidence type="ECO:0000256" key="2">
    <source>
        <dbReference type="ARBA" id="ARBA00022729"/>
    </source>
</evidence>
<proteinExistence type="inferred from homology"/>
<evidence type="ECO:0000259" key="3">
    <source>
        <dbReference type="Pfam" id="PF13458"/>
    </source>
</evidence>
<evidence type="ECO:0000313" key="4">
    <source>
        <dbReference type="EMBL" id="NEX63684.1"/>
    </source>
</evidence>
<feature type="domain" description="Leucine-binding protein" evidence="3">
    <location>
        <begin position="17"/>
        <end position="348"/>
    </location>
</feature>
<dbReference type="PANTHER" id="PTHR47235">
    <property type="entry name" value="BLR6548 PROTEIN"/>
    <property type="match status" value="1"/>
</dbReference>
<name>A0A6B3SSP7_9BURK</name>
<dbReference type="RefSeq" id="WP_163967620.1">
    <property type="nucleotide sequence ID" value="NZ_JAAIVB010000074.1"/>
</dbReference>
<organism evidence="4 5">
    <name type="scientific">Noviherbaspirillum galbum</name>
    <dbReference type="NCBI Taxonomy" id="2709383"/>
    <lineage>
        <taxon>Bacteria</taxon>
        <taxon>Pseudomonadati</taxon>
        <taxon>Pseudomonadota</taxon>
        <taxon>Betaproteobacteria</taxon>
        <taxon>Burkholderiales</taxon>
        <taxon>Oxalobacteraceae</taxon>
        <taxon>Noviherbaspirillum</taxon>
    </lineage>
</organism>
<protein>
    <submittedName>
        <fullName evidence="4">ABC transporter substrate-binding protein</fullName>
    </submittedName>
</protein>
<evidence type="ECO:0000313" key="5">
    <source>
        <dbReference type="Proteomes" id="UP000482155"/>
    </source>
</evidence>
<dbReference type="EMBL" id="JAAIVB010000074">
    <property type="protein sequence ID" value="NEX63684.1"/>
    <property type="molecule type" value="Genomic_DNA"/>
</dbReference>
<dbReference type="CDD" id="cd06326">
    <property type="entry name" value="PBP1_ABC_ligand_binding-like"/>
    <property type="match status" value="1"/>
</dbReference>
<evidence type="ECO:0000256" key="1">
    <source>
        <dbReference type="ARBA" id="ARBA00010062"/>
    </source>
</evidence>
<dbReference type="AlphaFoldDB" id="A0A6B3SSP7"/>
<dbReference type="InterPro" id="IPR028082">
    <property type="entry name" value="Peripla_BP_I"/>
</dbReference>